<accession>A0A1T4V5T5</accession>
<name>A0A1T4V5T5_9GAMM</name>
<reference evidence="2" key="1">
    <citation type="submission" date="2017-02" db="EMBL/GenBank/DDBJ databases">
        <authorList>
            <person name="Varghese N."/>
            <person name="Submissions S."/>
        </authorList>
    </citation>
    <scope>NUCLEOTIDE SEQUENCE [LARGE SCALE GENOMIC DNA]</scope>
    <source>
        <strain evidence="2">DSM 22720</strain>
    </source>
</reference>
<dbReference type="Proteomes" id="UP000190162">
    <property type="component" value="Unassembled WGS sequence"/>
</dbReference>
<keyword evidence="2" id="KW-1185">Reference proteome</keyword>
<proteinExistence type="predicted"/>
<dbReference type="RefSeq" id="WP_078753510.1">
    <property type="nucleotide sequence ID" value="NZ_FUXU01000049.1"/>
</dbReference>
<evidence type="ECO:0000313" key="1">
    <source>
        <dbReference type="EMBL" id="SKA60325.1"/>
    </source>
</evidence>
<protein>
    <submittedName>
        <fullName evidence="1">Uncharacterized protein</fullName>
    </submittedName>
</protein>
<sequence>MTEPQKVSVNTTDILDRFAEVLDQYSYAVSLGFAETPVMSLVHELLDDEPTFDVNAPESKIAFKMVCVMHSNVASQPSPESLPTLMSLCLEHDFDTANALFREYIK</sequence>
<evidence type="ECO:0000313" key="2">
    <source>
        <dbReference type="Proteomes" id="UP000190162"/>
    </source>
</evidence>
<organism evidence="1 2">
    <name type="scientific">Enterovibrio nigricans DSM 22720</name>
    <dbReference type="NCBI Taxonomy" id="1121868"/>
    <lineage>
        <taxon>Bacteria</taxon>
        <taxon>Pseudomonadati</taxon>
        <taxon>Pseudomonadota</taxon>
        <taxon>Gammaproteobacteria</taxon>
        <taxon>Vibrionales</taxon>
        <taxon>Vibrionaceae</taxon>
        <taxon>Enterovibrio</taxon>
    </lineage>
</organism>
<dbReference type="AlphaFoldDB" id="A0A1T4V5T5"/>
<dbReference type="EMBL" id="FUXU01000049">
    <property type="protein sequence ID" value="SKA60325.1"/>
    <property type="molecule type" value="Genomic_DNA"/>
</dbReference>
<gene>
    <name evidence="1" type="ORF">SAMN02745132_03281</name>
</gene>